<protein>
    <submittedName>
        <fullName evidence="2">Uncharacterized protein</fullName>
    </submittedName>
</protein>
<feature type="region of interest" description="Disordered" evidence="1">
    <location>
        <begin position="66"/>
        <end position="97"/>
    </location>
</feature>
<organism evidence="2 3">
    <name type="scientific">Mycena indigotica</name>
    <dbReference type="NCBI Taxonomy" id="2126181"/>
    <lineage>
        <taxon>Eukaryota</taxon>
        <taxon>Fungi</taxon>
        <taxon>Dikarya</taxon>
        <taxon>Basidiomycota</taxon>
        <taxon>Agaricomycotina</taxon>
        <taxon>Agaricomycetes</taxon>
        <taxon>Agaricomycetidae</taxon>
        <taxon>Agaricales</taxon>
        <taxon>Marasmiineae</taxon>
        <taxon>Mycenaceae</taxon>
        <taxon>Mycena</taxon>
    </lineage>
</organism>
<dbReference type="GeneID" id="59349059"/>
<reference evidence="2" key="1">
    <citation type="submission" date="2020-05" db="EMBL/GenBank/DDBJ databases">
        <title>Mycena genomes resolve the evolution of fungal bioluminescence.</title>
        <authorList>
            <person name="Tsai I.J."/>
        </authorList>
    </citation>
    <scope>NUCLEOTIDE SEQUENCE</scope>
    <source>
        <strain evidence="2">171206Taipei</strain>
    </source>
</reference>
<dbReference type="OrthoDB" id="3270840at2759"/>
<feature type="compositionally biased region" description="Basic and acidic residues" evidence="1">
    <location>
        <begin position="364"/>
        <end position="374"/>
    </location>
</feature>
<feature type="region of interest" description="Disordered" evidence="1">
    <location>
        <begin position="296"/>
        <end position="332"/>
    </location>
</feature>
<gene>
    <name evidence="2" type="ORF">MIND_00993900</name>
</gene>
<keyword evidence="3" id="KW-1185">Reference proteome</keyword>
<feature type="compositionally biased region" description="Acidic residues" evidence="1">
    <location>
        <begin position="352"/>
        <end position="363"/>
    </location>
</feature>
<dbReference type="RefSeq" id="XP_037215937.1">
    <property type="nucleotide sequence ID" value="XM_037366543.1"/>
</dbReference>
<dbReference type="AlphaFoldDB" id="A0A8H6S818"/>
<dbReference type="Proteomes" id="UP000636479">
    <property type="component" value="Unassembled WGS sequence"/>
</dbReference>
<name>A0A8H6S818_9AGAR</name>
<feature type="region of interest" description="Disordered" evidence="1">
    <location>
        <begin position="349"/>
        <end position="374"/>
    </location>
</feature>
<evidence type="ECO:0000313" key="3">
    <source>
        <dbReference type="Proteomes" id="UP000636479"/>
    </source>
</evidence>
<feature type="compositionally biased region" description="Polar residues" evidence="1">
    <location>
        <begin position="319"/>
        <end position="329"/>
    </location>
</feature>
<proteinExistence type="predicted"/>
<accession>A0A8H6S818</accession>
<evidence type="ECO:0000256" key="1">
    <source>
        <dbReference type="SAM" id="MobiDB-lite"/>
    </source>
</evidence>
<sequence length="374" mass="42076">MSSSSPPSPFAFASDDSIELIDILRSAEDSRRRRRRRLDRYDPTKARPPVALFCGADISVELADQHRPWRPQVVPDEQNTAPPRKRQRRSTGCGTRIHTEAHPDERWTGLPEGVGCLSHLDDGYFTPDARRQLRLGKESCGCTRTGVGCTVCGNPVGAFFKPCERHTAFLSHFSSLSRAHYVFIHTAVSPPLPQPTTRRIRTPSDDIQFGYPPRRIQDLAELRRARRRVQSEAITEDPPRRSIPLSRFFTWTNRTSPPPLPSDPVLDEGPFEAWADDTIERATALAATPVPIIDLTSIDDPPAQNDTSTRPVTPEWWPNSVTSPGQQSVAHDWPPITRSFERSTAGLADAVTETEEVEQEKEESEPRGRTFFER</sequence>
<dbReference type="EMBL" id="JACAZF010000009">
    <property type="protein sequence ID" value="KAF7294574.1"/>
    <property type="molecule type" value="Genomic_DNA"/>
</dbReference>
<comment type="caution">
    <text evidence="2">The sequence shown here is derived from an EMBL/GenBank/DDBJ whole genome shotgun (WGS) entry which is preliminary data.</text>
</comment>
<evidence type="ECO:0000313" key="2">
    <source>
        <dbReference type="EMBL" id="KAF7294574.1"/>
    </source>
</evidence>